<dbReference type="CDD" id="cd07017">
    <property type="entry name" value="S14_ClpP_2"/>
    <property type="match status" value="1"/>
</dbReference>
<dbReference type="Gene3D" id="3.90.226.10">
    <property type="entry name" value="2-enoyl-CoA Hydratase, Chain A, domain 1"/>
    <property type="match status" value="1"/>
</dbReference>
<comment type="subcellular location">
    <subcellularLocation>
        <location evidence="2">Cytoplasm</location>
    </subcellularLocation>
</comment>
<comment type="subunit">
    <text evidence="2">Fourteen ClpP subunits assemble into 2 heptameric rings which stack back to back to give a disk-like structure with a central cavity, resembling the structure of eukaryotic proteasomes.</text>
</comment>
<dbReference type="GO" id="GO:0006515">
    <property type="term" value="P:protein quality control for misfolded or incompletely synthesized proteins"/>
    <property type="evidence" value="ECO:0007669"/>
    <property type="project" value="TreeGrafter"/>
</dbReference>
<evidence type="ECO:0000256" key="1">
    <source>
        <dbReference type="ARBA" id="ARBA00007039"/>
    </source>
</evidence>
<comment type="function">
    <text evidence="2">Cleaves peptides in various proteins in a process that requires ATP hydrolysis. Has a chymotrypsin-like activity. Plays a major role in the degradation of misfolded proteins.</text>
</comment>
<dbReference type="EC" id="3.4.21.92" evidence="2"/>
<dbReference type="RefSeq" id="WP_121485585.1">
    <property type="nucleotide sequence ID" value="NZ_QQXL01000006.1"/>
</dbReference>
<dbReference type="Pfam" id="PF00574">
    <property type="entry name" value="CLP_protease"/>
    <property type="match status" value="1"/>
</dbReference>
<dbReference type="GO" id="GO:0005737">
    <property type="term" value="C:cytoplasm"/>
    <property type="evidence" value="ECO:0007669"/>
    <property type="project" value="UniProtKB-SubCell"/>
</dbReference>
<dbReference type="HAMAP" id="MF_00444">
    <property type="entry name" value="ClpP"/>
    <property type="match status" value="1"/>
</dbReference>
<dbReference type="PANTHER" id="PTHR10381:SF26">
    <property type="entry name" value="ATP-DEPENDENT CLP PROTEASE PROTEOLYTIC SUBUNIT-LIKE-RELATED"/>
    <property type="match status" value="1"/>
</dbReference>
<dbReference type="Proteomes" id="UP000273119">
    <property type="component" value="Unassembled WGS sequence"/>
</dbReference>
<dbReference type="GO" id="GO:0004176">
    <property type="term" value="F:ATP-dependent peptidase activity"/>
    <property type="evidence" value="ECO:0007669"/>
    <property type="project" value="InterPro"/>
</dbReference>
<comment type="caution">
    <text evidence="4">The sequence shown here is derived from an EMBL/GenBank/DDBJ whole genome shotgun (WGS) entry which is preliminary data.</text>
</comment>
<dbReference type="InterPro" id="IPR001907">
    <property type="entry name" value="ClpP"/>
</dbReference>
<gene>
    <name evidence="2" type="primary">clpP</name>
    <name evidence="4" type="ORF">DWQ67_10615</name>
</gene>
<evidence type="ECO:0000256" key="2">
    <source>
        <dbReference type="HAMAP-Rule" id="MF_00444"/>
    </source>
</evidence>
<keyword evidence="2" id="KW-0963">Cytoplasm</keyword>
<evidence type="ECO:0000256" key="3">
    <source>
        <dbReference type="RuleBase" id="RU003567"/>
    </source>
</evidence>
<accession>A0A496PHF6</accession>
<comment type="similarity">
    <text evidence="1 2 3">Belongs to the peptidase S14 family.</text>
</comment>
<comment type="catalytic activity">
    <reaction evidence="2">
        <text>Hydrolysis of proteins to small peptides in the presence of ATP and magnesium. alpha-casein is the usual test substrate. In the absence of ATP, only oligopeptides shorter than five residues are hydrolyzed (such as succinyl-Leu-Tyr-|-NHMec, and Leu-Tyr-Leu-|-Tyr-Trp, in which cleavage of the -Tyr-|-Leu- and -Tyr-|-Trp bonds also occurs).</text>
        <dbReference type="EC" id="3.4.21.92"/>
    </reaction>
</comment>
<dbReference type="PRINTS" id="PR00127">
    <property type="entry name" value="CLPPROTEASEP"/>
</dbReference>
<keyword evidence="2" id="KW-0720">Serine protease</keyword>
<reference evidence="4 5" key="1">
    <citation type="submission" date="2018-07" db="EMBL/GenBank/DDBJ databases">
        <title>Arthrobacter sp. nov., isolated from raw cow's milk with high bacterial count.</title>
        <authorList>
            <person name="Hahne J."/>
            <person name="Isele D."/>
            <person name="Lipski A."/>
        </authorList>
    </citation>
    <scope>NUCLEOTIDE SEQUENCE [LARGE SCALE GENOMIC DNA]</scope>
    <source>
        <strain evidence="4 5">JZ R-183</strain>
    </source>
</reference>
<organism evidence="4 5">
    <name type="scientific">Galactobacter caseinivorans</name>
    <dbReference type="NCBI Taxonomy" id="2676123"/>
    <lineage>
        <taxon>Bacteria</taxon>
        <taxon>Bacillati</taxon>
        <taxon>Actinomycetota</taxon>
        <taxon>Actinomycetes</taxon>
        <taxon>Micrococcales</taxon>
        <taxon>Micrococcaceae</taxon>
        <taxon>Galactobacter</taxon>
    </lineage>
</organism>
<dbReference type="InterPro" id="IPR023562">
    <property type="entry name" value="ClpP/TepA"/>
</dbReference>
<evidence type="ECO:0000313" key="4">
    <source>
        <dbReference type="EMBL" id="RKW69914.1"/>
    </source>
</evidence>
<protein>
    <recommendedName>
        <fullName evidence="2 3">ATP-dependent Clp protease proteolytic subunit</fullName>
        <ecNumber evidence="2">3.4.21.92</ecNumber>
    </recommendedName>
    <alternativeName>
        <fullName evidence="2">Endopeptidase Clp</fullName>
    </alternativeName>
</protein>
<dbReference type="AlphaFoldDB" id="A0A496PHF6"/>
<comment type="caution">
    <text evidence="2">Lacks conserved residue(s) required for the propagation of feature annotation.</text>
</comment>
<evidence type="ECO:0000313" key="5">
    <source>
        <dbReference type="Proteomes" id="UP000273119"/>
    </source>
</evidence>
<dbReference type="GO" id="GO:0009368">
    <property type="term" value="C:endopeptidase Clp complex"/>
    <property type="evidence" value="ECO:0007669"/>
    <property type="project" value="TreeGrafter"/>
</dbReference>
<keyword evidence="2 4" id="KW-0645">Protease</keyword>
<proteinExistence type="inferred from homology"/>
<dbReference type="PANTHER" id="PTHR10381">
    <property type="entry name" value="ATP-DEPENDENT CLP PROTEASE PROTEOLYTIC SUBUNIT"/>
    <property type="match status" value="1"/>
</dbReference>
<dbReference type="GO" id="GO:0004252">
    <property type="term" value="F:serine-type endopeptidase activity"/>
    <property type="evidence" value="ECO:0007669"/>
    <property type="project" value="UniProtKB-UniRule"/>
</dbReference>
<dbReference type="EMBL" id="QQXL01000006">
    <property type="protein sequence ID" value="RKW69914.1"/>
    <property type="molecule type" value="Genomic_DNA"/>
</dbReference>
<name>A0A496PHF6_9MICC</name>
<feature type="active site" evidence="2">
    <location>
        <position position="126"/>
    </location>
</feature>
<dbReference type="InterPro" id="IPR029045">
    <property type="entry name" value="ClpP/crotonase-like_dom_sf"/>
</dbReference>
<keyword evidence="2" id="KW-0378">Hydrolase</keyword>
<dbReference type="SUPFAM" id="SSF52096">
    <property type="entry name" value="ClpP/crotonase"/>
    <property type="match status" value="1"/>
</dbReference>
<dbReference type="GO" id="GO:0051117">
    <property type="term" value="F:ATPase binding"/>
    <property type="evidence" value="ECO:0007669"/>
    <property type="project" value="TreeGrafter"/>
</dbReference>
<keyword evidence="5" id="KW-1185">Reference proteome</keyword>
<sequence length="210" mass="22339">MSSYTVPSVVERTANGSERVTDVFSRLVSERIVYVGTPINDDVANVVIAQLMHLESQAPDLPIDLVINSSGGSEFAALAVYDTLRYVRCPIAATVVGQAVGASALLLAGADRGRRMLLPHARVVLHQLNAESRGAIPDLILQAEEVLRIRGQFEQILAERTGQSLAALRSETDRELVLTAQAAVEFGLADEVLGARGARGVEAGRGQLVG</sequence>